<name>X0TD73_9ZZZZ</name>
<reference evidence="1" key="1">
    <citation type="journal article" date="2014" name="Front. Microbiol.">
        <title>High frequency of phylogenetically diverse reductive dehalogenase-homologous genes in deep subseafloor sedimentary metagenomes.</title>
        <authorList>
            <person name="Kawai M."/>
            <person name="Futagami T."/>
            <person name="Toyoda A."/>
            <person name="Takaki Y."/>
            <person name="Nishi S."/>
            <person name="Hori S."/>
            <person name="Arai W."/>
            <person name="Tsubouchi T."/>
            <person name="Morono Y."/>
            <person name="Uchiyama I."/>
            <person name="Ito T."/>
            <person name="Fujiyama A."/>
            <person name="Inagaki F."/>
            <person name="Takami H."/>
        </authorList>
    </citation>
    <scope>NUCLEOTIDE SEQUENCE</scope>
    <source>
        <strain evidence="1">Expedition CK06-06</strain>
    </source>
</reference>
<organism evidence="1">
    <name type="scientific">marine sediment metagenome</name>
    <dbReference type="NCBI Taxonomy" id="412755"/>
    <lineage>
        <taxon>unclassified sequences</taxon>
        <taxon>metagenomes</taxon>
        <taxon>ecological metagenomes</taxon>
    </lineage>
</organism>
<proteinExistence type="predicted"/>
<dbReference type="EMBL" id="BARS01005473">
    <property type="protein sequence ID" value="GAF73990.1"/>
    <property type="molecule type" value="Genomic_DNA"/>
</dbReference>
<sequence length="150" mass="16596">PYIRFSINNVIAGQDDSTVYVANATSNREIKLLLAQDGAPQSALLQAASPWLGDPDWGATVQIFKNGYLWREQSIDVPVIELSFFDNTTITGAPYDGSIEINGEYYINEESETPINPANLNTNGADFYFVRILYSMGRVSAVGPIWIEIL</sequence>
<dbReference type="AlphaFoldDB" id="X0TD73"/>
<protein>
    <submittedName>
        <fullName evidence="1">Uncharacterized protein</fullName>
    </submittedName>
</protein>
<feature type="non-terminal residue" evidence="1">
    <location>
        <position position="1"/>
    </location>
</feature>
<accession>X0TD73</accession>
<gene>
    <name evidence="1" type="ORF">S01H1_10743</name>
</gene>
<comment type="caution">
    <text evidence="1">The sequence shown here is derived from an EMBL/GenBank/DDBJ whole genome shotgun (WGS) entry which is preliminary data.</text>
</comment>
<evidence type="ECO:0000313" key="1">
    <source>
        <dbReference type="EMBL" id="GAF73990.1"/>
    </source>
</evidence>